<feature type="domain" description="LysM" evidence="2">
    <location>
        <begin position="170"/>
        <end position="219"/>
    </location>
</feature>
<gene>
    <name evidence="3" type="ORF">NE398_20110</name>
</gene>
<dbReference type="PANTHER" id="PTHR34700:SF4">
    <property type="entry name" value="PHAGE-LIKE ELEMENT PBSX PROTEIN XKDP"/>
    <property type="match status" value="1"/>
</dbReference>
<reference evidence="3" key="1">
    <citation type="submission" date="2022-05" db="EMBL/GenBank/DDBJ databases">
        <title>Draft genome sequence of Clostridium tertium strain CP3 isolated from Peru.</title>
        <authorList>
            <person name="Hurtado R."/>
            <person name="Lima L."/>
            <person name="Sousa T."/>
            <person name="Jaiswal A.K."/>
            <person name="Tiwari S."/>
            <person name="Maturrano L."/>
            <person name="Brenig B."/>
            <person name="Azevedo V."/>
        </authorList>
    </citation>
    <scope>NUCLEOTIDE SEQUENCE</scope>
    <source>
        <strain evidence="3">CP3</strain>
    </source>
</reference>
<proteinExistence type="predicted"/>
<dbReference type="PANTHER" id="PTHR34700">
    <property type="entry name" value="POTASSIUM BINDING PROTEIN KBP"/>
    <property type="match status" value="1"/>
</dbReference>
<evidence type="ECO:0000313" key="3">
    <source>
        <dbReference type="EMBL" id="MDC4242439.1"/>
    </source>
</evidence>
<comment type="caution">
    <text evidence="3">The sequence shown here is derived from an EMBL/GenBank/DDBJ whole genome shotgun (WGS) entry which is preliminary data.</text>
</comment>
<dbReference type="InterPro" id="IPR018392">
    <property type="entry name" value="LysM"/>
</dbReference>
<keyword evidence="4" id="KW-1185">Reference proteome</keyword>
<sequence length="220" mass="25041">MSYSIFFDYNNTTYRIPVNPEEVKTENNLSIEKYNILNLGQVAVANYKELNKYSFETEFPYKAASYVNYKNNFKNSDFWVSLFEGWMKNKTVVRFIASNGIGKDINTLVLISSLGITEKAGEEGDKYISFELLEYRKFDKKVATVKDLGGNKATSNQSSNENSNPKATNRTYTVVSGDTLWGIATRYYGNGAQYPKIYNANRNIISNPNLIYPGQRLVIP</sequence>
<dbReference type="Pfam" id="PF01476">
    <property type="entry name" value="LysM"/>
    <property type="match status" value="1"/>
</dbReference>
<evidence type="ECO:0000313" key="4">
    <source>
        <dbReference type="Proteomes" id="UP001141183"/>
    </source>
</evidence>
<protein>
    <submittedName>
        <fullName evidence="3">LysM peptidoglycan-binding domain-containing protein</fullName>
    </submittedName>
</protein>
<evidence type="ECO:0000259" key="2">
    <source>
        <dbReference type="PROSITE" id="PS51782"/>
    </source>
</evidence>
<dbReference type="InterPro" id="IPR052196">
    <property type="entry name" value="Bact_Kbp"/>
</dbReference>
<dbReference type="CDD" id="cd00118">
    <property type="entry name" value="LysM"/>
    <property type="match status" value="1"/>
</dbReference>
<dbReference type="SUPFAM" id="SSF54106">
    <property type="entry name" value="LysM domain"/>
    <property type="match status" value="1"/>
</dbReference>
<feature type="compositionally biased region" description="Polar residues" evidence="1">
    <location>
        <begin position="152"/>
        <end position="169"/>
    </location>
</feature>
<organism evidence="3 4">
    <name type="scientific">Clostridium tertium</name>
    <dbReference type="NCBI Taxonomy" id="1559"/>
    <lineage>
        <taxon>Bacteria</taxon>
        <taxon>Bacillati</taxon>
        <taxon>Bacillota</taxon>
        <taxon>Clostridia</taxon>
        <taxon>Eubacteriales</taxon>
        <taxon>Clostridiaceae</taxon>
        <taxon>Clostridium</taxon>
    </lineage>
</organism>
<dbReference type="AlphaFoldDB" id="A0A9X4B1Z5"/>
<accession>A0A9X4B1Z5</accession>
<dbReference type="InterPro" id="IPR036779">
    <property type="entry name" value="LysM_dom_sf"/>
</dbReference>
<dbReference type="SMART" id="SM00257">
    <property type="entry name" value="LysM"/>
    <property type="match status" value="1"/>
</dbReference>
<dbReference type="Gene3D" id="3.10.350.10">
    <property type="entry name" value="LysM domain"/>
    <property type="match status" value="1"/>
</dbReference>
<dbReference type="RefSeq" id="WP_142419033.1">
    <property type="nucleotide sequence ID" value="NZ_JAMRYU010000032.1"/>
</dbReference>
<dbReference type="Proteomes" id="UP001141183">
    <property type="component" value="Unassembled WGS sequence"/>
</dbReference>
<dbReference type="EMBL" id="JAMRYU010000032">
    <property type="protein sequence ID" value="MDC4242439.1"/>
    <property type="molecule type" value="Genomic_DNA"/>
</dbReference>
<feature type="region of interest" description="Disordered" evidence="1">
    <location>
        <begin position="149"/>
        <end position="169"/>
    </location>
</feature>
<name>A0A9X4B1Z5_9CLOT</name>
<dbReference type="PROSITE" id="PS51782">
    <property type="entry name" value="LYSM"/>
    <property type="match status" value="1"/>
</dbReference>
<evidence type="ECO:0000256" key="1">
    <source>
        <dbReference type="SAM" id="MobiDB-lite"/>
    </source>
</evidence>